<sequence length="51" mass="5551">MKNSKDDLGLANSTTTHTNVKKAIDKSYVSGDKEAKRLFAPKHSNCCIVKG</sequence>
<keyword evidence="1" id="KW-0614">Plasmid</keyword>
<name>W5T2G8_BORHE</name>
<geneLocation type="plasmid" evidence="1">
    <name>unnamed</name>
</geneLocation>
<evidence type="ECO:0000313" key="1">
    <source>
        <dbReference type="EMBL" id="AHH13128.1"/>
    </source>
</evidence>
<accession>W5T2G8</accession>
<gene>
    <name evidence="1" type="ORF">BHO_0130800</name>
</gene>
<protein>
    <submittedName>
        <fullName evidence="1">Variable outer membrane protein</fullName>
    </submittedName>
</protein>
<reference evidence="1" key="1">
    <citation type="submission" date="2013-04" db="EMBL/GenBank/DDBJ databases">
        <title>Comparative Genomics of Relapsing Fever Spirochetes.</title>
        <authorList>
            <person name="Schwan T.G."/>
            <person name="Raffel S.J."/>
            <person name="Porcella S.F."/>
            <person name="Martens C.A."/>
            <person name="Bruno D.P."/>
            <person name="Ricklefs S.M."/>
            <person name="Barbian K.B."/>
        </authorList>
    </citation>
    <scope>NUCLEOTIDE SEQUENCE</scope>
    <source>
        <strain evidence="1">YBT</strain>
        <plasmid evidence="1">unnamed</plasmid>
    </source>
</reference>
<dbReference type="HOGENOM" id="CLU_214761_0_0_12"/>
<dbReference type="AlphaFoldDB" id="W5T2G8"/>
<proteinExistence type="predicted"/>
<dbReference type="EMBL" id="CP005712">
    <property type="protein sequence ID" value="AHH13128.1"/>
    <property type="molecule type" value="Genomic_DNA"/>
</dbReference>
<organism evidence="1">
    <name type="scientific">Borrelia hermsii YBT</name>
    <dbReference type="NCBI Taxonomy" id="1313295"/>
    <lineage>
        <taxon>Bacteria</taxon>
        <taxon>Pseudomonadati</taxon>
        <taxon>Spirochaetota</taxon>
        <taxon>Spirochaetia</taxon>
        <taxon>Spirochaetales</taxon>
        <taxon>Borreliaceae</taxon>
        <taxon>Borrelia</taxon>
    </lineage>
</organism>